<evidence type="ECO:0000313" key="3">
    <source>
        <dbReference type="Proteomes" id="UP001443914"/>
    </source>
</evidence>
<comment type="caution">
    <text evidence="2">The sequence shown here is derived from an EMBL/GenBank/DDBJ whole genome shotgun (WGS) entry which is preliminary data.</text>
</comment>
<gene>
    <name evidence="2" type="ORF">RND81_04G208800</name>
</gene>
<keyword evidence="3" id="KW-1185">Reference proteome</keyword>
<dbReference type="InterPro" id="IPR057518">
    <property type="entry name" value="GRDP_C"/>
</dbReference>
<dbReference type="PANTHER" id="PTHR34365:SF2">
    <property type="entry name" value="ENOLASE (DUF1399)"/>
    <property type="match status" value="1"/>
</dbReference>
<protein>
    <recommendedName>
        <fullName evidence="1">GRPD C-terminal domain-containing protein</fullName>
    </recommendedName>
</protein>
<dbReference type="PANTHER" id="PTHR34365">
    <property type="entry name" value="ENOLASE (DUF1399)"/>
    <property type="match status" value="1"/>
</dbReference>
<dbReference type="Proteomes" id="UP001443914">
    <property type="component" value="Unassembled WGS sequence"/>
</dbReference>
<organism evidence="2 3">
    <name type="scientific">Saponaria officinalis</name>
    <name type="common">Common soapwort</name>
    <name type="synonym">Lychnis saponaria</name>
    <dbReference type="NCBI Taxonomy" id="3572"/>
    <lineage>
        <taxon>Eukaryota</taxon>
        <taxon>Viridiplantae</taxon>
        <taxon>Streptophyta</taxon>
        <taxon>Embryophyta</taxon>
        <taxon>Tracheophyta</taxon>
        <taxon>Spermatophyta</taxon>
        <taxon>Magnoliopsida</taxon>
        <taxon>eudicotyledons</taxon>
        <taxon>Gunneridae</taxon>
        <taxon>Pentapetalae</taxon>
        <taxon>Caryophyllales</taxon>
        <taxon>Caryophyllaceae</taxon>
        <taxon>Caryophylleae</taxon>
        <taxon>Saponaria</taxon>
    </lineage>
</organism>
<dbReference type="Pfam" id="PF07173">
    <property type="entry name" value="GRDP-like"/>
    <property type="match status" value="1"/>
</dbReference>
<dbReference type="Pfam" id="PF25335">
    <property type="entry name" value="GRDP_C"/>
    <property type="match status" value="1"/>
</dbReference>
<dbReference type="EMBL" id="JBDFQZ010000004">
    <property type="protein sequence ID" value="KAK9735489.1"/>
    <property type="molecule type" value="Genomic_DNA"/>
</dbReference>
<name>A0AAW1LK34_SAPOF</name>
<evidence type="ECO:0000259" key="1">
    <source>
        <dbReference type="Pfam" id="PF25335"/>
    </source>
</evidence>
<feature type="domain" description="GRPD C-terminal" evidence="1">
    <location>
        <begin position="500"/>
        <end position="668"/>
    </location>
</feature>
<dbReference type="InterPro" id="IPR009836">
    <property type="entry name" value="GRDP-like"/>
</dbReference>
<proteinExistence type="predicted"/>
<sequence>MSSEISGCSSEYPSTRSLNTSQFSHHDSSFCISFNIVSAACHHLRFLRDAAAASDWLHRRTTLFEAIRRYDELWMPLLSDLTGGQNEHPPMILPPFDIEWIWYCHTLNPVHYRNYCETRFSKVIGKALIFDEENEEYAVNICRDIWRKTYPNEPFENEIDDSEISVTCDRQGGNDLEDFLMEETTKFKDLYERFFLAPYMGEIVYLIAAKRRYKKMLQLLAQLSIDVSDGGGCSVFVPTVDILLMWLTHQSYPTVYAADIKHMEDELMMKVVGPWDHSVKEGDIRETTKLWETTFDQPYEKAGGRVAVGFAVKTPVYWVVSDSDANTKYKSLHPRFLLEVSVYAMLRSQTDATIGEKVRAFLRLRLYRCHKRLKLDKPVSKFSSDTWQNLWHFYCEFGTKGIKIELRHPSSSLCFSGTGLLDSVPFMWNDLLRAPSLAFVSEVNQKIRVFTSITPPVQAPYLLKCVPDRVTDDSGAMISDVMLKLNQYRPQEGRWLSRTVLDHAGRECFVVRIRVGGGIWRRGGESPQMVQWEDRIIEVREGPWSYVAGSTIGKAPDKVVGTAKPKEESSYDKSVSWCFSNGDELTIQCETLASMSTLCFTLKTQDSNSSVGLLRGRKMQYEVSKDEKTEQGVEEEENEFVTVVRYSDENPNGKATALINWKLLAVEVLPEEDAVFVLLLCLAILRSVSEMRKEDIGGLLIRRRLKEPKLGESDWGSVLLDTASSPTSSSPSAHLQPWYRNAKAILAHDQSAEQTSTQTSLLFSLADGGDKLYKRGIIS</sequence>
<reference evidence="2" key="1">
    <citation type="submission" date="2024-03" db="EMBL/GenBank/DDBJ databases">
        <title>WGS assembly of Saponaria officinalis var. Norfolk2.</title>
        <authorList>
            <person name="Jenkins J."/>
            <person name="Shu S."/>
            <person name="Grimwood J."/>
            <person name="Barry K."/>
            <person name="Goodstein D."/>
            <person name="Schmutz J."/>
            <person name="Leebens-Mack J."/>
            <person name="Osbourn A."/>
        </authorList>
    </citation>
    <scope>NUCLEOTIDE SEQUENCE [LARGE SCALE GENOMIC DNA]</scope>
    <source>
        <strain evidence="2">JIC</strain>
    </source>
</reference>
<evidence type="ECO:0000313" key="2">
    <source>
        <dbReference type="EMBL" id="KAK9735489.1"/>
    </source>
</evidence>
<dbReference type="AlphaFoldDB" id="A0AAW1LK34"/>
<accession>A0AAW1LK34</accession>